<dbReference type="PANTHER" id="PTHR37944:SF1">
    <property type="entry name" value="PORIN B"/>
    <property type="match status" value="1"/>
</dbReference>
<dbReference type="Proteomes" id="UP001548713">
    <property type="component" value="Unassembled WGS sequence"/>
</dbReference>
<evidence type="ECO:0000313" key="4">
    <source>
        <dbReference type="EMBL" id="MET1754285.1"/>
    </source>
</evidence>
<evidence type="ECO:0000313" key="5">
    <source>
        <dbReference type="Proteomes" id="UP001548713"/>
    </source>
</evidence>
<dbReference type="Gene3D" id="2.40.160.180">
    <property type="entry name" value="Carbohydrate-selective porin OprB"/>
    <property type="match status" value="1"/>
</dbReference>
<dbReference type="InterPro" id="IPR038673">
    <property type="entry name" value="OprB_sf"/>
</dbReference>
<evidence type="ECO:0000256" key="1">
    <source>
        <dbReference type="ARBA" id="ARBA00008769"/>
    </source>
</evidence>
<dbReference type="PANTHER" id="PTHR37944">
    <property type="entry name" value="PORIN B"/>
    <property type="match status" value="1"/>
</dbReference>
<dbReference type="EMBL" id="JBEWLY010000007">
    <property type="protein sequence ID" value="MET1754285.1"/>
    <property type="molecule type" value="Genomic_DNA"/>
</dbReference>
<accession>A0ABV2CXF7</accession>
<comment type="similarity">
    <text evidence="1 2">Belongs to the OprB family.</text>
</comment>
<feature type="compositionally biased region" description="Low complexity" evidence="3">
    <location>
        <begin position="15"/>
        <end position="27"/>
    </location>
</feature>
<comment type="caution">
    <text evidence="4">The sequence shown here is derived from an EMBL/GenBank/DDBJ whole genome shotgun (WGS) entry which is preliminary data.</text>
</comment>
<organism evidence="4 5">
    <name type="scientific">Novosphingobium kalidii</name>
    <dbReference type="NCBI Taxonomy" id="3230299"/>
    <lineage>
        <taxon>Bacteria</taxon>
        <taxon>Pseudomonadati</taxon>
        <taxon>Pseudomonadota</taxon>
        <taxon>Alphaproteobacteria</taxon>
        <taxon>Sphingomonadales</taxon>
        <taxon>Sphingomonadaceae</taxon>
        <taxon>Novosphingobium</taxon>
    </lineage>
</organism>
<proteinExistence type="inferred from homology"/>
<feature type="region of interest" description="Disordered" evidence="3">
    <location>
        <begin position="15"/>
        <end position="35"/>
    </location>
</feature>
<gene>
    <name evidence="4" type="ORF">ABVV53_02235</name>
</gene>
<evidence type="ECO:0000256" key="2">
    <source>
        <dbReference type="RuleBase" id="RU363072"/>
    </source>
</evidence>
<name>A0ABV2CXF7_9SPHN</name>
<evidence type="ECO:0000256" key="3">
    <source>
        <dbReference type="SAM" id="MobiDB-lite"/>
    </source>
</evidence>
<dbReference type="InterPro" id="IPR007049">
    <property type="entry name" value="Carb-sel_porin_OprB"/>
</dbReference>
<keyword evidence="5" id="KW-1185">Reference proteome</keyword>
<dbReference type="InterPro" id="IPR052932">
    <property type="entry name" value="OprB_Porin"/>
</dbReference>
<dbReference type="Pfam" id="PF04966">
    <property type="entry name" value="OprB"/>
    <property type="match status" value="1"/>
</dbReference>
<protein>
    <submittedName>
        <fullName evidence="4">Carbohydrate porin</fullName>
    </submittedName>
</protein>
<sequence>MLLIEAPARAQTASAGAAQAGGTAAPAISSPAPLTVHDEDPIARARREAARFAEIDRLKTQGQSTDFPGVSQTLTKDAGGFRTWLYEHDLYFRGVSSNTVSYDIASGNDQLSPQTYTGQKLTLSQSNELRLSWKIGGSGEDITQINVGTLINFTNWRPIGPSRAKFSNLNIYSSFLDRTIEVKAGYGQTISDFVGIFAGGNPILASGLAASIPLSTGMSGGTAVAPSVSLQLNGGDGFYSKSAVQRSLIPEGMSADAANAGAGLKFSRPGAKALYIQEFGVRRVASGSTRQIWLRGGGSYNTTLYDRLDGRGQERNWSIYLLGDYQIYQPDPRLSYRGISVGASALFAADSVNVYTRSLEGRVYALGMVPGRPLDQVTFTIGSNRFSRTGGRAIEAAGLKANRDQFSVGMLYAIHAMDGLFISPSVNYIRNPSFVGDFKPAVVLSGSATVLF</sequence>
<dbReference type="RefSeq" id="WP_353982693.1">
    <property type="nucleotide sequence ID" value="NZ_JBEWLY010000007.1"/>
</dbReference>
<reference evidence="4 5" key="1">
    <citation type="submission" date="2024-07" db="EMBL/GenBank/DDBJ databases">
        <title>Novosphingobium kalidii RD2P27.</title>
        <authorList>
            <person name="Sun J.-Q."/>
        </authorList>
    </citation>
    <scope>NUCLEOTIDE SEQUENCE [LARGE SCALE GENOMIC DNA]</scope>
    <source>
        <strain evidence="4 5">RD2P27</strain>
    </source>
</reference>